<dbReference type="InterPro" id="IPR036866">
    <property type="entry name" value="RibonucZ/Hydroxyglut_hydro"/>
</dbReference>
<dbReference type="Pfam" id="PF00753">
    <property type="entry name" value="Lactamase_B"/>
    <property type="match status" value="1"/>
</dbReference>
<dbReference type="Gene3D" id="3.60.15.10">
    <property type="entry name" value="Ribonuclease Z/Hydroxyacylglutathione hydrolase-like"/>
    <property type="match status" value="1"/>
</dbReference>
<dbReference type="GO" id="GO:0046872">
    <property type="term" value="F:metal ion binding"/>
    <property type="evidence" value="ECO:0007669"/>
    <property type="project" value="UniProtKB-KW"/>
</dbReference>
<proteinExistence type="predicted"/>
<dbReference type="InterPro" id="IPR036873">
    <property type="entry name" value="Rhodanese-like_dom_sf"/>
</dbReference>
<keyword evidence="3" id="KW-0378">Hydrolase</keyword>
<dbReference type="CDD" id="cd00158">
    <property type="entry name" value="RHOD"/>
    <property type="match status" value="1"/>
</dbReference>
<dbReference type="SUPFAM" id="SSF56281">
    <property type="entry name" value="Metallo-hydrolase/oxidoreductase"/>
    <property type="match status" value="1"/>
</dbReference>
<dbReference type="InterPro" id="IPR044528">
    <property type="entry name" value="POD-like_MBL-fold"/>
</dbReference>
<dbReference type="Gene3D" id="3.40.250.10">
    <property type="entry name" value="Rhodanese-like domain"/>
    <property type="match status" value="2"/>
</dbReference>
<sequence>MYFHRFFYEPLAHASFLVGCTHSQEALVVDPGRDITPYLELAHREGMQITAIAETHIHADLLSGAKELAERTHASLYLSGEGGAGDYAWAQDLPHRFLRDNDEFTIGGLRIKALHTPGHTPEHLSFLLTQETVRTPLGLFTGDFLFVGDAGRPDLLEKAIGVQGNAAISAKALYHSIQRIRSLPDHLQIWPSHGAGSACGKALGSLPMSTLGYEKQTSWVFQDQDIASFLKKIQTGQPTPPPYFSRMKKWNRSHLPLLRERPKPERFTAEDIRQLDFGKDGFYLVDTRPAGEFLQSHIKGSLCLPHNRSFIQWAGWFLEDAPPLVVIVDEKRQKQLERDLAMIGLDHIAGILPTSEITRFQASELERVIEAEPSEIAQRVNQGDVTVIDVRNDSEWEAGHLPQALHIPLTQLTSQLDTLSKDRPLLLQCKAGGRSAIASSLLQAQGYDVINLRGGWDRWMECNLPTCSSPASSS</sequence>
<keyword evidence="1" id="KW-0479">Metal-binding</keyword>
<dbReference type="InterPro" id="IPR051682">
    <property type="entry name" value="Mito_Persulfide_Diox"/>
</dbReference>
<dbReference type="SMART" id="SM00849">
    <property type="entry name" value="Lactamase_B"/>
    <property type="match status" value="1"/>
</dbReference>
<gene>
    <name evidence="3" type="ORF">SAMN05444487_101233</name>
</gene>
<evidence type="ECO:0000259" key="2">
    <source>
        <dbReference type="PROSITE" id="PS50206"/>
    </source>
</evidence>
<evidence type="ECO:0000313" key="4">
    <source>
        <dbReference type="Proteomes" id="UP000198534"/>
    </source>
</evidence>
<dbReference type="RefSeq" id="WP_091734867.1">
    <property type="nucleotide sequence ID" value="NZ_FNNQ01000001.1"/>
</dbReference>
<dbReference type="SUPFAM" id="SSF52821">
    <property type="entry name" value="Rhodanese/Cell cycle control phosphatase"/>
    <property type="match status" value="2"/>
</dbReference>
<dbReference type="GO" id="GO:0006749">
    <property type="term" value="P:glutathione metabolic process"/>
    <property type="evidence" value="ECO:0007669"/>
    <property type="project" value="InterPro"/>
</dbReference>
<protein>
    <submittedName>
        <fullName evidence="3">Hydroxyacylglutathione hydrolase</fullName>
    </submittedName>
</protein>
<dbReference type="CDD" id="cd07724">
    <property type="entry name" value="POD-like_MBL-fold"/>
    <property type="match status" value="1"/>
</dbReference>
<reference evidence="3 4" key="1">
    <citation type="submission" date="2016-10" db="EMBL/GenBank/DDBJ databases">
        <authorList>
            <person name="de Groot N.N."/>
        </authorList>
    </citation>
    <scope>NUCLEOTIDE SEQUENCE [LARGE SCALE GENOMIC DNA]</scope>
    <source>
        <strain evidence="3 4">DSM 45610</strain>
    </source>
</reference>
<dbReference type="EMBL" id="FNNQ01000001">
    <property type="protein sequence ID" value="SDW06963.1"/>
    <property type="molecule type" value="Genomic_DNA"/>
</dbReference>
<dbReference type="PANTHER" id="PTHR43084">
    <property type="entry name" value="PERSULFIDE DIOXYGENASE ETHE1"/>
    <property type="match status" value="1"/>
</dbReference>
<dbReference type="InterPro" id="IPR001279">
    <property type="entry name" value="Metallo-B-lactamas"/>
</dbReference>
<organism evidence="3 4">
    <name type="scientific">Marininema mesophilum</name>
    <dbReference type="NCBI Taxonomy" id="1048340"/>
    <lineage>
        <taxon>Bacteria</taxon>
        <taxon>Bacillati</taxon>
        <taxon>Bacillota</taxon>
        <taxon>Bacilli</taxon>
        <taxon>Bacillales</taxon>
        <taxon>Thermoactinomycetaceae</taxon>
        <taxon>Marininema</taxon>
    </lineage>
</organism>
<dbReference type="PANTHER" id="PTHR43084:SF1">
    <property type="entry name" value="PERSULFIDE DIOXYGENASE ETHE1, MITOCHONDRIAL"/>
    <property type="match status" value="1"/>
</dbReference>
<dbReference type="Proteomes" id="UP000198534">
    <property type="component" value="Unassembled WGS sequence"/>
</dbReference>
<evidence type="ECO:0000313" key="3">
    <source>
        <dbReference type="EMBL" id="SDW06963.1"/>
    </source>
</evidence>
<dbReference type="PROSITE" id="PS50206">
    <property type="entry name" value="RHODANESE_3"/>
    <property type="match status" value="2"/>
</dbReference>
<dbReference type="AlphaFoldDB" id="A0A1H2QIC7"/>
<dbReference type="STRING" id="1048340.SAMN05444487_101233"/>
<dbReference type="OrthoDB" id="9784009at2"/>
<dbReference type="PROSITE" id="PS51257">
    <property type="entry name" value="PROKAR_LIPOPROTEIN"/>
    <property type="match status" value="1"/>
</dbReference>
<dbReference type="SMART" id="SM00450">
    <property type="entry name" value="RHOD"/>
    <property type="match status" value="1"/>
</dbReference>
<keyword evidence="4" id="KW-1185">Reference proteome</keyword>
<name>A0A1H2QIC7_9BACL</name>
<evidence type="ECO:0000256" key="1">
    <source>
        <dbReference type="ARBA" id="ARBA00022723"/>
    </source>
</evidence>
<dbReference type="GO" id="GO:0016787">
    <property type="term" value="F:hydrolase activity"/>
    <property type="evidence" value="ECO:0007669"/>
    <property type="project" value="UniProtKB-KW"/>
</dbReference>
<accession>A0A1H2QIC7</accession>
<feature type="domain" description="Rhodanese" evidence="2">
    <location>
        <begin position="381"/>
        <end position="468"/>
    </location>
</feature>
<dbReference type="FunFam" id="3.40.250.10:FF:000049">
    <property type="entry name" value="Phage shock protein E"/>
    <property type="match status" value="1"/>
</dbReference>
<dbReference type="FunFam" id="3.60.15.10:FF:000030">
    <property type="entry name" value="Metallo-beta-lactamase family protein"/>
    <property type="match status" value="1"/>
</dbReference>
<dbReference type="GO" id="GO:0070813">
    <property type="term" value="P:hydrogen sulfide metabolic process"/>
    <property type="evidence" value="ECO:0007669"/>
    <property type="project" value="TreeGrafter"/>
</dbReference>
<dbReference type="InterPro" id="IPR001763">
    <property type="entry name" value="Rhodanese-like_dom"/>
</dbReference>
<dbReference type="Pfam" id="PF00581">
    <property type="entry name" value="Rhodanese"/>
    <property type="match status" value="2"/>
</dbReference>
<feature type="domain" description="Rhodanese" evidence="2">
    <location>
        <begin position="278"/>
        <end position="307"/>
    </location>
</feature>
<dbReference type="GO" id="GO:0050313">
    <property type="term" value="F:sulfur dioxygenase activity"/>
    <property type="evidence" value="ECO:0007669"/>
    <property type="project" value="InterPro"/>
</dbReference>